<evidence type="ECO:0000313" key="1">
    <source>
        <dbReference type="EMBL" id="EXL65505.1"/>
    </source>
</evidence>
<proteinExistence type="predicted"/>
<reference evidence="1" key="2">
    <citation type="submission" date="2012-05" db="EMBL/GenBank/DDBJ databases">
        <title>The Genome Annotation of Fusarium oxysporum PHW808.</title>
        <authorList>
            <consortium name="The Broad Institute Genomics Platform"/>
            <person name="Ma L.-J."/>
            <person name="Corby-Kistler H."/>
            <person name="Broz K."/>
            <person name="Gale L.R."/>
            <person name="Jonkers W."/>
            <person name="O'Donnell K."/>
            <person name="Ploetz R."/>
            <person name="Steinberg C."/>
            <person name="Schwartz D.C."/>
            <person name="VanEtten H."/>
            <person name="Zhou S."/>
            <person name="Young S.K."/>
            <person name="Zeng Q."/>
            <person name="Gargeya S."/>
            <person name="Fitzgerald M."/>
            <person name="Abouelleil A."/>
            <person name="Alvarado L."/>
            <person name="Chapman S.B."/>
            <person name="Gainer-Dewar J."/>
            <person name="Goldberg J."/>
            <person name="Griggs A."/>
            <person name="Gujja S."/>
            <person name="Hansen M."/>
            <person name="Howarth C."/>
            <person name="Imamovic A."/>
            <person name="Ireland A."/>
            <person name="Larimer J."/>
            <person name="McCowan C."/>
            <person name="Murphy C."/>
            <person name="Pearson M."/>
            <person name="Poon T.W."/>
            <person name="Priest M."/>
            <person name="Roberts A."/>
            <person name="Saif S."/>
            <person name="Shea T."/>
            <person name="Sykes S."/>
            <person name="Wortman J."/>
            <person name="Nusbaum C."/>
            <person name="Birren B."/>
        </authorList>
    </citation>
    <scope>NUCLEOTIDE SEQUENCE</scope>
    <source>
        <strain evidence="1">54008</strain>
    </source>
</reference>
<dbReference type="EMBL" id="JH659141">
    <property type="protein sequence ID" value="EXL65505.1"/>
    <property type="molecule type" value="Genomic_DNA"/>
</dbReference>
<sequence length="56" mass="6370">MLWSTSTTEPRRGTFLPKILDHYQYLRQHHDRSGVPLLSGVKLHSAFRSCGSQTDG</sequence>
<name>X0H056_FUSOX</name>
<dbReference type="HOGENOM" id="CLU_3014246_0_0_1"/>
<protein>
    <submittedName>
        <fullName evidence="1">Uncharacterized protein</fullName>
    </submittedName>
</protein>
<dbReference type="Proteomes" id="UP000030676">
    <property type="component" value="Unassembled WGS sequence"/>
</dbReference>
<reference evidence="1" key="1">
    <citation type="submission" date="2011-11" db="EMBL/GenBank/DDBJ databases">
        <title>The Genome Sequence of Fusarium oxysporum PHW808.</title>
        <authorList>
            <consortium name="The Broad Institute Genome Sequencing Platform"/>
            <person name="Ma L.-J."/>
            <person name="Gale L.R."/>
            <person name="Schwartz D.C."/>
            <person name="Zhou S."/>
            <person name="Corby-Kistler H."/>
            <person name="Young S.K."/>
            <person name="Zeng Q."/>
            <person name="Gargeya S."/>
            <person name="Fitzgerald M."/>
            <person name="Haas B."/>
            <person name="Abouelleil A."/>
            <person name="Alvarado L."/>
            <person name="Arachchi H.M."/>
            <person name="Berlin A."/>
            <person name="Brown A."/>
            <person name="Chapman S.B."/>
            <person name="Chen Z."/>
            <person name="Dunbar C."/>
            <person name="Freedman E."/>
            <person name="Gearin G."/>
            <person name="Goldberg J."/>
            <person name="Griggs A."/>
            <person name="Gujja S."/>
            <person name="Heiman D."/>
            <person name="Howarth C."/>
            <person name="Larson L."/>
            <person name="Lui A."/>
            <person name="MacDonald P.J.P."/>
            <person name="Montmayeur A."/>
            <person name="Murphy C."/>
            <person name="Neiman D."/>
            <person name="Pearson M."/>
            <person name="Priest M."/>
            <person name="Roberts A."/>
            <person name="Saif S."/>
            <person name="Shea T."/>
            <person name="Shenoy N."/>
            <person name="Sisk P."/>
            <person name="Stolte C."/>
            <person name="Sykes S."/>
            <person name="Wortman J."/>
            <person name="Nusbaum C."/>
            <person name="Birren B."/>
        </authorList>
    </citation>
    <scope>NUCLEOTIDE SEQUENCE [LARGE SCALE GENOMIC DNA]</scope>
    <source>
        <strain evidence="1">54008</strain>
    </source>
</reference>
<accession>X0H056</accession>
<gene>
    <name evidence="1" type="ORF">FOPG_18270</name>
</gene>
<dbReference type="AlphaFoldDB" id="X0H056"/>
<organism evidence="1">
    <name type="scientific">Fusarium oxysporum f. sp. conglutinans race 2 54008</name>
    <dbReference type="NCBI Taxonomy" id="1089457"/>
    <lineage>
        <taxon>Eukaryota</taxon>
        <taxon>Fungi</taxon>
        <taxon>Dikarya</taxon>
        <taxon>Ascomycota</taxon>
        <taxon>Pezizomycotina</taxon>
        <taxon>Sordariomycetes</taxon>
        <taxon>Hypocreomycetidae</taxon>
        <taxon>Hypocreales</taxon>
        <taxon>Nectriaceae</taxon>
        <taxon>Fusarium</taxon>
        <taxon>Fusarium oxysporum species complex</taxon>
    </lineage>
</organism>